<reference evidence="1" key="2">
    <citation type="journal article" date="2015" name="Fish Shellfish Immunol.">
        <title>Early steps in the European eel (Anguilla anguilla)-Vibrio vulnificus interaction in the gills: Role of the RtxA13 toxin.</title>
        <authorList>
            <person name="Callol A."/>
            <person name="Pajuelo D."/>
            <person name="Ebbesson L."/>
            <person name="Teles M."/>
            <person name="MacKenzie S."/>
            <person name="Amaro C."/>
        </authorList>
    </citation>
    <scope>NUCLEOTIDE SEQUENCE</scope>
</reference>
<protein>
    <submittedName>
        <fullName evidence="1">Uncharacterized protein</fullName>
    </submittedName>
</protein>
<dbReference type="AlphaFoldDB" id="A0A0E9PVH1"/>
<dbReference type="EMBL" id="GBXM01100729">
    <property type="protein sequence ID" value="JAH07848.1"/>
    <property type="molecule type" value="Transcribed_RNA"/>
</dbReference>
<reference evidence="1" key="1">
    <citation type="submission" date="2014-11" db="EMBL/GenBank/DDBJ databases">
        <authorList>
            <person name="Amaro Gonzalez C."/>
        </authorList>
    </citation>
    <scope>NUCLEOTIDE SEQUENCE</scope>
</reference>
<name>A0A0E9PVH1_ANGAN</name>
<evidence type="ECO:0000313" key="1">
    <source>
        <dbReference type="EMBL" id="JAH07848.1"/>
    </source>
</evidence>
<organism evidence="1">
    <name type="scientific">Anguilla anguilla</name>
    <name type="common">European freshwater eel</name>
    <name type="synonym">Muraena anguilla</name>
    <dbReference type="NCBI Taxonomy" id="7936"/>
    <lineage>
        <taxon>Eukaryota</taxon>
        <taxon>Metazoa</taxon>
        <taxon>Chordata</taxon>
        <taxon>Craniata</taxon>
        <taxon>Vertebrata</taxon>
        <taxon>Euteleostomi</taxon>
        <taxon>Actinopterygii</taxon>
        <taxon>Neopterygii</taxon>
        <taxon>Teleostei</taxon>
        <taxon>Anguilliformes</taxon>
        <taxon>Anguillidae</taxon>
        <taxon>Anguilla</taxon>
    </lineage>
</organism>
<accession>A0A0E9PVH1</accession>
<sequence length="30" mass="3648">MFFSLKFRGCFTHPGTTQYKTRHRKDGPFR</sequence>
<proteinExistence type="predicted"/>